<evidence type="ECO:0000259" key="6">
    <source>
        <dbReference type="PROSITE" id="PS51299"/>
    </source>
</evidence>
<dbReference type="PROSITE" id="PS50088">
    <property type="entry name" value="ANK_REPEAT"/>
    <property type="match status" value="1"/>
</dbReference>
<keyword evidence="1" id="KW-0677">Repeat</keyword>
<dbReference type="InterPro" id="IPR002110">
    <property type="entry name" value="Ankyrin_rpt"/>
</dbReference>
<name>A0AAD5JRK0_9FUNG</name>
<reference evidence="7" key="1">
    <citation type="journal article" date="2022" name="IScience">
        <title>Evolution of zygomycete secretomes and the origins of terrestrial fungal ecologies.</title>
        <authorList>
            <person name="Chang Y."/>
            <person name="Wang Y."/>
            <person name="Mondo S."/>
            <person name="Ahrendt S."/>
            <person name="Andreopoulos W."/>
            <person name="Barry K."/>
            <person name="Beard J."/>
            <person name="Benny G.L."/>
            <person name="Blankenship S."/>
            <person name="Bonito G."/>
            <person name="Cuomo C."/>
            <person name="Desiro A."/>
            <person name="Gervers K.A."/>
            <person name="Hundley H."/>
            <person name="Kuo A."/>
            <person name="LaButti K."/>
            <person name="Lang B.F."/>
            <person name="Lipzen A."/>
            <person name="O'Donnell K."/>
            <person name="Pangilinan J."/>
            <person name="Reynolds N."/>
            <person name="Sandor L."/>
            <person name="Smith M.E."/>
            <person name="Tsang A."/>
            <person name="Grigoriev I.V."/>
            <person name="Stajich J.E."/>
            <person name="Spatafora J.W."/>
        </authorList>
    </citation>
    <scope>NUCLEOTIDE SEQUENCE</scope>
    <source>
        <strain evidence="7">RSA 2281</strain>
    </source>
</reference>
<feature type="domain" description="HTH APSES-type" evidence="6">
    <location>
        <begin position="8"/>
        <end position="118"/>
    </location>
</feature>
<feature type="coiled-coil region" evidence="4">
    <location>
        <begin position="562"/>
        <end position="596"/>
    </location>
</feature>
<reference evidence="7" key="2">
    <citation type="submission" date="2023-02" db="EMBL/GenBank/DDBJ databases">
        <authorList>
            <consortium name="DOE Joint Genome Institute"/>
            <person name="Mondo S.J."/>
            <person name="Chang Y."/>
            <person name="Wang Y."/>
            <person name="Ahrendt S."/>
            <person name="Andreopoulos W."/>
            <person name="Barry K."/>
            <person name="Beard J."/>
            <person name="Benny G.L."/>
            <person name="Blankenship S."/>
            <person name="Bonito G."/>
            <person name="Cuomo C."/>
            <person name="Desiro A."/>
            <person name="Gervers K.A."/>
            <person name="Hundley H."/>
            <person name="Kuo A."/>
            <person name="LaButti K."/>
            <person name="Lang B.F."/>
            <person name="Lipzen A."/>
            <person name="O'Donnell K."/>
            <person name="Pangilinan J."/>
            <person name="Reynolds N."/>
            <person name="Sandor L."/>
            <person name="Smith M.W."/>
            <person name="Tsang A."/>
            <person name="Grigoriev I.V."/>
            <person name="Stajich J.E."/>
            <person name="Spatafora J.W."/>
        </authorList>
    </citation>
    <scope>NUCLEOTIDE SEQUENCE</scope>
    <source>
        <strain evidence="7">RSA 2281</strain>
    </source>
</reference>
<dbReference type="EMBL" id="JAIXMP010000030">
    <property type="protein sequence ID" value="KAI9251342.1"/>
    <property type="molecule type" value="Genomic_DNA"/>
</dbReference>
<dbReference type="PROSITE" id="PS51299">
    <property type="entry name" value="HTH_APSES"/>
    <property type="match status" value="1"/>
</dbReference>
<organism evidence="7 8">
    <name type="scientific">Phascolomyces articulosus</name>
    <dbReference type="NCBI Taxonomy" id="60185"/>
    <lineage>
        <taxon>Eukaryota</taxon>
        <taxon>Fungi</taxon>
        <taxon>Fungi incertae sedis</taxon>
        <taxon>Mucoromycota</taxon>
        <taxon>Mucoromycotina</taxon>
        <taxon>Mucoromycetes</taxon>
        <taxon>Mucorales</taxon>
        <taxon>Lichtheimiaceae</taxon>
        <taxon>Phascolomyces</taxon>
    </lineage>
</organism>
<dbReference type="Pfam" id="PF00023">
    <property type="entry name" value="Ank"/>
    <property type="match status" value="1"/>
</dbReference>
<evidence type="ECO:0000313" key="7">
    <source>
        <dbReference type="EMBL" id="KAI9251342.1"/>
    </source>
</evidence>
<dbReference type="PANTHER" id="PTHR43828:SF3">
    <property type="entry name" value="CHROMO DOMAIN-CONTAINING PROTEIN"/>
    <property type="match status" value="1"/>
</dbReference>
<feature type="region of interest" description="Disordered" evidence="5">
    <location>
        <begin position="127"/>
        <end position="216"/>
    </location>
</feature>
<evidence type="ECO:0000256" key="1">
    <source>
        <dbReference type="ARBA" id="ARBA00022737"/>
    </source>
</evidence>
<dbReference type="InterPro" id="IPR018004">
    <property type="entry name" value="KilA/APSES_HTH"/>
</dbReference>
<dbReference type="SMART" id="SM00248">
    <property type="entry name" value="ANK"/>
    <property type="match status" value="2"/>
</dbReference>
<feature type="compositionally biased region" description="Polar residues" evidence="5">
    <location>
        <begin position="507"/>
        <end position="528"/>
    </location>
</feature>
<dbReference type="GO" id="GO:0030907">
    <property type="term" value="C:MBF transcription complex"/>
    <property type="evidence" value="ECO:0007669"/>
    <property type="project" value="TreeGrafter"/>
</dbReference>
<dbReference type="PROSITE" id="PS50297">
    <property type="entry name" value="ANK_REP_REGION"/>
    <property type="match status" value="1"/>
</dbReference>
<dbReference type="SMART" id="SM01252">
    <property type="entry name" value="KilA-N"/>
    <property type="match status" value="1"/>
</dbReference>
<feature type="compositionally biased region" description="Basic and acidic residues" evidence="5">
    <location>
        <begin position="530"/>
        <end position="542"/>
    </location>
</feature>
<keyword evidence="4" id="KW-0175">Coiled coil</keyword>
<gene>
    <name evidence="7" type="ORF">BDA99DRAFT_521620</name>
</gene>
<evidence type="ECO:0000256" key="4">
    <source>
        <dbReference type="SAM" id="Coils"/>
    </source>
</evidence>
<dbReference type="PANTHER" id="PTHR43828">
    <property type="entry name" value="ASPARAGINASE"/>
    <property type="match status" value="1"/>
</dbReference>
<proteinExistence type="predicted"/>
<accession>A0AAD5JRK0</accession>
<dbReference type="Gene3D" id="3.10.260.10">
    <property type="entry name" value="Transcription regulator HTH, APSES-type DNA-binding domain"/>
    <property type="match status" value="1"/>
</dbReference>
<comment type="caution">
    <text evidence="7">The sequence shown here is derived from an EMBL/GenBank/DDBJ whole genome shotgun (WGS) entry which is preliminary data.</text>
</comment>
<evidence type="ECO:0000256" key="3">
    <source>
        <dbReference type="PROSITE-ProRule" id="PRU00023"/>
    </source>
</evidence>
<feature type="region of interest" description="Disordered" evidence="5">
    <location>
        <begin position="505"/>
        <end position="542"/>
    </location>
</feature>
<dbReference type="AlphaFoldDB" id="A0AAD5JRK0"/>
<sequence length="648" mass="73751">MQDYTTEVYRAMYSGIAVYEMLIRGMPLMRRRKDSYMNSTQILKVAGYDKGKRTRIVEREILPGVHEKIQGGYGKFQGTWIPMEIGKSLAEKYGVFEVARPLFELDLSKYDNDHSRVPTKEEALAHYDPQHTSSPPPSPLSSVITAPSPMGSSIAASSPRPYNYNNQHQHHSNHHPSPNNYNNNSRRRSIDERSITSTSTTAAAATATAGPRKKMRAIDEEKHRSQLMGLFVSSDDSPQVPELLKPPDIDINLVIDDQGHTALHWAASLARIKTLELLLVRGADVCRVNHAGETALMRGVMLTHSFDTQCFPKLLEHLKESIPVMDRRRRTVIHHTALTAAIHGRHNAALFYMKHILSTIGSTRHLQSVIHAEDINGDTGLSIAMRLGLQSMVTMLNEFSSITRNITESKQPLDTPTPDIVKKTYKPSTRGREIVSTVQKIVDAIDDDYHSQLRERDERLESMQVQLRTVMFELNEARQKLSTHQIKNGYQSAESNEFIRKLENTRDSNNNNVNPKRQRIEQQPSVTTAYHHEKEKNEDENDLAKKHERWLEERVQLLQVQVEAHARIQHELNAQIEQLKRRSSEKEMQCKRLIAACCNMTIDEIDGLLEPLLASVESNPPDLDLPQVIQFMERLSQQEQDNVNNKGS</sequence>
<dbReference type="Gene3D" id="1.25.40.20">
    <property type="entry name" value="Ankyrin repeat-containing domain"/>
    <property type="match status" value="1"/>
</dbReference>
<evidence type="ECO:0000256" key="5">
    <source>
        <dbReference type="SAM" id="MobiDB-lite"/>
    </source>
</evidence>
<dbReference type="GO" id="GO:0033309">
    <property type="term" value="C:SBF transcription complex"/>
    <property type="evidence" value="ECO:0007669"/>
    <property type="project" value="TreeGrafter"/>
</dbReference>
<feature type="compositionally biased region" description="Low complexity" evidence="5">
    <location>
        <begin position="196"/>
        <end position="209"/>
    </location>
</feature>
<dbReference type="GO" id="GO:0001228">
    <property type="term" value="F:DNA-binding transcription activator activity, RNA polymerase II-specific"/>
    <property type="evidence" value="ECO:0007669"/>
    <property type="project" value="UniProtKB-ARBA"/>
</dbReference>
<dbReference type="SUPFAM" id="SSF54616">
    <property type="entry name" value="DNA-binding domain of Mlu1-box binding protein MBP1"/>
    <property type="match status" value="1"/>
</dbReference>
<dbReference type="Proteomes" id="UP001209540">
    <property type="component" value="Unassembled WGS sequence"/>
</dbReference>
<keyword evidence="8" id="KW-1185">Reference proteome</keyword>
<evidence type="ECO:0000256" key="2">
    <source>
        <dbReference type="ARBA" id="ARBA00023043"/>
    </source>
</evidence>
<protein>
    <recommendedName>
        <fullName evidence="6">HTH APSES-type domain-containing protein</fullName>
    </recommendedName>
</protein>
<dbReference type="InterPro" id="IPR051642">
    <property type="entry name" value="SWI6-like"/>
</dbReference>
<feature type="compositionally biased region" description="Low complexity" evidence="5">
    <location>
        <begin position="175"/>
        <end position="184"/>
    </location>
</feature>
<evidence type="ECO:0000313" key="8">
    <source>
        <dbReference type="Proteomes" id="UP001209540"/>
    </source>
</evidence>
<dbReference type="SUPFAM" id="SSF48403">
    <property type="entry name" value="Ankyrin repeat"/>
    <property type="match status" value="1"/>
</dbReference>
<dbReference type="InterPro" id="IPR036770">
    <property type="entry name" value="Ankyrin_rpt-contain_sf"/>
</dbReference>
<keyword evidence="2 3" id="KW-0040">ANK repeat</keyword>
<feature type="repeat" description="ANK" evidence="3">
    <location>
        <begin position="258"/>
        <end position="290"/>
    </location>
</feature>
<dbReference type="Pfam" id="PF04383">
    <property type="entry name" value="KilA-N"/>
    <property type="match status" value="1"/>
</dbReference>
<dbReference type="InterPro" id="IPR003163">
    <property type="entry name" value="Tscrpt_reg_HTH_APSES-type"/>
</dbReference>
<dbReference type="GO" id="GO:0003677">
    <property type="term" value="F:DNA binding"/>
    <property type="evidence" value="ECO:0007669"/>
    <property type="project" value="InterPro"/>
</dbReference>
<dbReference type="InterPro" id="IPR036887">
    <property type="entry name" value="HTH_APSES_sf"/>
</dbReference>